<dbReference type="InterPro" id="IPR036388">
    <property type="entry name" value="WH-like_DNA-bd_sf"/>
</dbReference>
<feature type="domain" description="RNA polymerase sigma-70 region 4" evidence="7">
    <location>
        <begin position="124"/>
        <end position="171"/>
    </location>
</feature>
<dbReference type="Pfam" id="PF04542">
    <property type="entry name" value="Sigma70_r2"/>
    <property type="match status" value="1"/>
</dbReference>
<dbReference type="PANTHER" id="PTHR43133">
    <property type="entry name" value="RNA POLYMERASE ECF-TYPE SIGMA FACTO"/>
    <property type="match status" value="1"/>
</dbReference>
<dbReference type="Gene3D" id="1.10.1740.10">
    <property type="match status" value="1"/>
</dbReference>
<organism evidence="8 9">
    <name type="scientific">Micromonospora arborensis</name>
    <dbReference type="NCBI Taxonomy" id="2116518"/>
    <lineage>
        <taxon>Bacteria</taxon>
        <taxon>Bacillati</taxon>
        <taxon>Actinomycetota</taxon>
        <taxon>Actinomycetes</taxon>
        <taxon>Micromonosporales</taxon>
        <taxon>Micromonosporaceae</taxon>
        <taxon>Micromonospora</taxon>
    </lineage>
</organism>
<dbReference type="InterPro" id="IPR014284">
    <property type="entry name" value="RNA_pol_sigma-70_dom"/>
</dbReference>
<dbReference type="CDD" id="cd06171">
    <property type="entry name" value="Sigma70_r4"/>
    <property type="match status" value="1"/>
</dbReference>
<dbReference type="InterPro" id="IPR007627">
    <property type="entry name" value="RNA_pol_sigma70_r2"/>
</dbReference>
<evidence type="ECO:0000256" key="5">
    <source>
        <dbReference type="ARBA" id="ARBA00023163"/>
    </source>
</evidence>
<keyword evidence="3" id="KW-0731">Sigma factor</keyword>
<dbReference type="GO" id="GO:0006352">
    <property type="term" value="P:DNA-templated transcription initiation"/>
    <property type="evidence" value="ECO:0007669"/>
    <property type="project" value="InterPro"/>
</dbReference>
<evidence type="ECO:0000256" key="2">
    <source>
        <dbReference type="ARBA" id="ARBA00023015"/>
    </source>
</evidence>
<evidence type="ECO:0000256" key="4">
    <source>
        <dbReference type="ARBA" id="ARBA00023125"/>
    </source>
</evidence>
<dbReference type="InterPro" id="IPR007630">
    <property type="entry name" value="RNA_pol_sigma70_r4"/>
</dbReference>
<dbReference type="InterPro" id="IPR013325">
    <property type="entry name" value="RNA_pol_sigma_r2"/>
</dbReference>
<dbReference type="GO" id="GO:0003677">
    <property type="term" value="F:DNA binding"/>
    <property type="evidence" value="ECO:0007669"/>
    <property type="project" value="UniProtKB-KW"/>
</dbReference>
<dbReference type="SUPFAM" id="SSF88946">
    <property type="entry name" value="Sigma2 domain of RNA polymerase sigma factors"/>
    <property type="match status" value="1"/>
</dbReference>
<keyword evidence="2" id="KW-0805">Transcription regulation</keyword>
<dbReference type="SUPFAM" id="SSF88659">
    <property type="entry name" value="Sigma3 and sigma4 domains of RNA polymerase sigma factors"/>
    <property type="match status" value="1"/>
</dbReference>
<keyword evidence="4" id="KW-0238">DNA-binding</keyword>
<evidence type="ECO:0000259" key="6">
    <source>
        <dbReference type="Pfam" id="PF04542"/>
    </source>
</evidence>
<dbReference type="NCBIfam" id="TIGR02937">
    <property type="entry name" value="sigma70-ECF"/>
    <property type="match status" value="1"/>
</dbReference>
<reference evidence="8 9" key="1">
    <citation type="submission" date="2018-03" db="EMBL/GenBank/DDBJ databases">
        <title>Bioinformatic expansion and discovery of thiopeptide antibiotics.</title>
        <authorList>
            <person name="Schwalen C.J."/>
            <person name="Hudson G.A."/>
            <person name="Mitchell D.A."/>
        </authorList>
    </citation>
    <scope>NUCLEOTIDE SEQUENCE [LARGE SCALE GENOMIC DNA]</scope>
    <source>
        <strain evidence="8 9">NRRL 8041</strain>
    </source>
</reference>
<dbReference type="GO" id="GO:0016987">
    <property type="term" value="F:sigma factor activity"/>
    <property type="evidence" value="ECO:0007669"/>
    <property type="project" value="UniProtKB-KW"/>
</dbReference>
<protein>
    <submittedName>
        <fullName evidence="8">RNA polymerase subunit sigma-24</fullName>
    </submittedName>
</protein>
<dbReference type="InterPro" id="IPR039425">
    <property type="entry name" value="RNA_pol_sigma-70-like"/>
</dbReference>
<keyword evidence="5" id="KW-0804">Transcription</keyword>
<evidence type="ECO:0000313" key="9">
    <source>
        <dbReference type="Proteomes" id="UP000248333"/>
    </source>
</evidence>
<feature type="domain" description="RNA polymerase sigma-70 region 2" evidence="6">
    <location>
        <begin position="23"/>
        <end position="89"/>
    </location>
</feature>
<dbReference type="RefSeq" id="WP_110564764.1">
    <property type="nucleotide sequence ID" value="NZ_JBICTS010000002.1"/>
</dbReference>
<comment type="similarity">
    <text evidence="1">Belongs to the sigma-70 factor family. ECF subfamily.</text>
</comment>
<dbReference type="AlphaFoldDB" id="A0A318NL14"/>
<name>A0A318NL14_9ACTN</name>
<evidence type="ECO:0000256" key="3">
    <source>
        <dbReference type="ARBA" id="ARBA00023082"/>
    </source>
</evidence>
<sequence length="184" mass="19776">MDESDAALLARTALGEERAFELLYARHATPLIAYAQSILGERGLAEETLQDTFVAVWRGAGGFEHRSAVRTWLFGICRRQALKRLRGRQPQTAPAEWAEGVPSTDPSPEAVVIARADAAAVAGALVTLSVQHREVLDLAFGARLSQTDIAEVLGVPLGTVKSRLFHARAVLARALPAEVERTAG</sequence>
<evidence type="ECO:0000256" key="1">
    <source>
        <dbReference type="ARBA" id="ARBA00010641"/>
    </source>
</evidence>
<gene>
    <name evidence="8" type="ORF">C7C45_17685</name>
</gene>
<dbReference type="PANTHER" id="PTHR43133:SF8">
    <property type="entry name" value="RNA POLYMERASE SIGMA FACTOR HI_1459-RELATED"/>
    <property type="match status" value="1"/>
</dbReference>
<keyword evidence="9" id="KW-1185">Reference proteome</keyword>
<dbReference type="InterPro" id="IPR013324">
    <property type="entry name" value="RNA_pol_sigma_r3/r4-like"/>
</dbReference>
<dbReference type="Gene3D" id="1.10.10.10">
    <property type="entry name" value="Winged helix-like DNA-binding domain superfamily/Winged helix DNA-binding domain"/>
    <property type="match status" value="1"/>
</dbReference>
<dbReference type="OrthoDB" id="3698333at2"/>
<accession>A0A318NL14</accession>
<comment type="caution">
    <text evidence="8">The sequence shown here is derived from an EMBL/GenBank/DDBJ whole genome shotgun (WGS) entry which is preliminary data.</text>
</comment>
<proteinExistence type="inferred from homology"/>
<evidence type="ECO:0000313" key="8">
    <source>
        <dbReference type="EMBL" id="PYC68812.1"/>
    </source>
</evidence>
<dbReference type="Proteomes" id="UP000248333">
    <property type="component" value="Unassembled WGS sequence"/>
</dbReference>
<evidence type="ECO:0000259" key="7">
    <source>
        <dbReference type="Pfam" id="PF04545"/>
    </source>
</evidence>
<dbReference type="EMBL" id="PYBV01000021">
    <property type="protein sequence ID" value="PYC68812.1"/>
    <property type="molecule type" value="Genomic_DNA"/>
</dbReference>
<dbReference type="Pfam" id="PF04545">
    <property type="entry name" value="Sigma70_r4"/>
    <property type="match status" value="1"/>
</dbReference>